<evidence type="ECO:0000256" key="1">
    <source>
        <dbReference type="SAM" id="Phobius"/>
    </source>
</evidence>
<evidence type="ECO:0000313" key="3">
    <source>
        <dbReference type="Proteomes" id="UP001165641"/>
    </source>
</evidence>
<dbReference type="EMBL" id="JAQBIE010000024">
    <property type="protein sequence ID" value="MDB6179016.1"/>
    <property type="molecule type" value="Genomic_DNA"/>
</dbReference>
<dbReference type="RefSeq" id="WP_271890132.1">
    <property type="nucleotide sequence ID" value="NZ_JAQBIE010000024.1"/>
</dbReference>
<keyword evidence="1" id="KW-1133">Transmembrane helix</keyword>
<protein>
    <submittedName>
        <fullName evidence="2">Uncharacterized protein</fullName>
    </submittedName>
</protein>
<dbReference type="Proteomes" id="UP001165641">
    <property type="component" value="Unassembled WGS sequence"/>
</dbReference>
<feature type="transmembrane region" description="Helical" evidence="1">
    <location>
        <begin position="6"/>
        <end position="26"/>
    </location>
</feature>
<feature type="transmembrane region" description="Helical" evidence="1">
    <location>
        <begin position="87"/>
        <end position="108"/>
    </location>
</feature>
<proteinExistence type="predicted"/>
<sequence length="145" mass="16351">MIVEVIALLVAVVAAFIVALVVRGLLPVALRPDGSAVYHLSIGVILLLFSIAMRALYWDGLPVMFALIHPDLWTLWVDRFGRPIPNVIIGLMVLAGARHLLILQWLLIPEEDRASYSIFTAPFYPQRVCIVRGVEALKKVWRRER</sequence>
<keyword evidence="1" id="KW-0472">Membrane</keyword>
<gene>
    <name evidence="2" type="ORF">PAF17_16105</name>
</gene>
<name>A0ABT4ZI81_9RHOB</name>
<reference evidence="2" key="1">
    <citation type="submission" date="2022-12" db="EMBL/GenBank/DDBJ databases">
        <title>Paracoccus onchidii sp. nov., isolated from a marine invertebrate from the South China Sea.</title>
        <authorList>
            <person name="Xu S."/>
            <person name="Liu Z."/>
            <person name="Xu Y."/>
        </authorList>
    </citation>
    <scope>NUCLEOTIDE SEQUENCE</scope>
    <source>
        <strain evidence="2">Z330</strain>
    </source>
</reference>
<keyword evidence="3" id="KW-1185">Reference proteome</keyword>
<comment type="caution">
    <text evidence="2">The sequence shown here is derived from an EMBL/GenBank/DDBJ whole genome shotgun (WGS) entry which is preliminary data.</text>
</comment>
<keyword evidence="1" id="KW-0812">Transmembrane</keyword>
<feature type="transmembrane region" description="Helical" evidence="1">
    <location>
        <begin position="38"/>
        <end position="57"/>
    </location>
</feature>
<evidence type="ECO:0000313" key="2">
    <source>
        <dbReference type="EMBL" id="MDB6179016.1"/>
    </source>
</evidence>
<accession>A0ABT4ZI81</accession>
<organism evidence="2 3">
    <name type="scientific">Paracoccus onchidii</name>
    <dbReference type="NCBI Taxonomy" id="3017813"/>
    <lineage>
        <taxon>Bacteria</taxon>
        <taxon>Pseudomonadati</taxon>
        <taxon>Pseudomonadota</taxon>
        <taxon>Alphaproteobacteria</taxon>
        <taxon>Rhodobacterales</taxon>
        <taxon>Paracoccaceae</taxon>
        <taxon>Paracoccus</taxon>
    </lineage>
</organism>